<reference evidence="6" key="2">
    <citation type="submission" date="2023-06" db="EMBL/GenBank/DDBJ databases">
        <authorList>
            <consortium name="Lawrence Berkeley National Laboratory"/>
            <person name="Haridas S."/>
            <person name="Hensen N."/>
            <person name="Bonometti L."/>
            <person name="Westerberg I."/>
            <person name="Brannstrom I.O."/>
            <person name="Guillou S."/>
            <person name="Cros-Aarteil S."/>
            <person name="Calhoun S."/>
            <person name="Kuo A."/>
            <person name="Mondo S."/>
            <person name="Pangilinan J."/>
            <person name="Riley R."/>
            <person name="LaButti K."/>
            <person name="Andreopoulos B."/>
            <person name="Lipzen A."/>
            <person name="Chen C."/>
            <person name="Yanf M."/>
            <person name="Daum C."/>
            <person name="Ng V."/>
            <person name="Clum A."/>
            <person name="Steindorff A."/>
            <person name="Ohm R."/>
            <person name="Martin F."/>
            <person name="Silar P."/>
            <person name="Natvig D."/>
            <person name="Lalanne C."/>
            <person name="Gautier V."/>
            <person name="Ament-velasquez S.L."/>
            <person name="Kruys A."/>
            <person name="Hutchinson M.I."/>
            <person name="Powell A.J."/>
            <person name="Barry K."/>
            <person name="Miller A.N."/>
            <person name="Grigoriev I.V."/>
            <person name="Debuchy R."/>
            <person name="Gladieux P."/>
            <person name="Thoren M.H."/>
            <person name="Johannesson H."/>
        </authorList>
    </citation>
    <scope>NUCLEOTIDE SEQUENCE</scope>
    <source>
        <strain evidence="6">CBS 232.78</strain>
    </source>
</reference>
<keyword evidence="7" id="KW-1185">Reference proteome</keyword>
<feature type="transmembrane region" description="Helical" evidence="5">
    <location>
        <begin position="78"/>
        <end position="95"/>
    </location>
</feature>
<organism evidence="6 7">
    <name type="scientific">Podospora didyma</name>
    <dbReference type="NCBI Taxonomy" id="330526"/>
    <lineage>
        <taxon>Eukaryota</taxon>
        <taxon>Fungi</taxon>
        <taxon>Dikarya</taxon>
        <taxon>Ascomycota</taxon>
        <taxon>Pezizomycotina</taxon>
        <taxon>Sordariomycetes</taxon>
        <taxon>Sordariomycetidae</taxon>
        <taxon>Sordariales</taxon>
        <taxon>Podosporaceae</taxon>
        <taxon>Podospora</taxon>
    </lineage>
</organism>
<feature type="transmembrane region" description="Helical" evidence="5">
    <location>
        <begin position="272"/>
        <end position="293"/>
    </location>
</feature>
<evidence type="ECO:0000313" key="7">
    <source>
        <dbReference type="Proteomes" id="UP001285441"/>
    </source>
</evidence>
<evidence type="ECO:0000256" key="4">
    <source>
        <dbReference type="ARBA" id="ARBA00023136"/>
    </source>
</evidence>
<keyword evidence="4 5" id="KW-0472">Membrane</keyword>
<feature type="transmembrane region" description="Helical" evidence="5">
    <location>
        <begin position="340"/>
        <end position="362"/>
    </location>
</feature>
<reference evidence="6" key="1">
    <citation type="journal article" date="2023" name="Mol. Phylogenet. Evol.">
        <title>Genome-scale phylogeny and comparative genomics of the fungal order Sordariales.</title>
        <authorList>
            <person name="Hensen N."/>
            <person name="Bonometti L."/>
            <person name="Westerberg I."/>
            <person name="Brannstrom I.O."/>
            <person name="Guillou S."/>
            <person name="Cros-Aarteil S."/>
            <person name="Calhoun S."/>
            <person name="Haridas S."/>
            <person name="Kuo A."/>
            <person name="Mondo S."/>
            <person name="Pangilinan J."/>
            <person name="Riley R."/>
            <person name="LaButti K."/>
            <person name="Andreopoulos B."/>
            <person name="Lipzen A."/>
            <person name="Chen C."/>
            <person name="Yan M."/>
            <person name="Daum C."/>
            <person name="Ng V."/>
            <person name="Clum A."/>
            <person name="Steindorff A."/>
            <person name="Ohm R.A."/>
            <person name="Martin F."/>
            <person name="Silar P."/>
            <person name="Natvig D.O."/>
            <person name="Lalanne C."/>
            <person name="Gautier V."/>
            <person name="Ament-Velasquez S.L."/>
            <person name="Kruys A."/>
            <person name="Hutchinson M.I."/>
            <person name="Powell A.J."/>
            <person name="Barry K."/>
            <person name="Miller A.N."/>
            <person name="Grigoriev I.V."/>
            <person name="Debuchy R."/>
            <person name="Gladieux P."/>
            <person name="Hiltunen Thoren M."/>
            <person name="Johannesson H."/>
        </authorList>
    </citation>
    <scope>NUCLEOTIDE SEQUENCE</scope>
    <source>
        <strain evidence="6">CBS 232.78</strain>
    </source>
</reference>
<accession>A0AAE0N2W0</accession>
<dbReference type="PANTHER" id="PTHR30249:SF0">
    <property type="entry name" value="PLASTIDAL GLYCOLATE_GLYCERATE TRANSLOCATOR 1, CHLOROPLASTIC"/>
    <property type="match status" value="1"/>
</dbReference>
<evidence type="ECO:0000313" key="6">
    <source>
        <dbReference type="EMBL" id="KAK3368727.1"/>
    </source>
</evidence>
<dbReference type="GO" id="GO:0016020">
    <property type="term" value="C:membrane"/>
    <property type="evidence" value="ECO:0007669"/>
    <property type="project" value="UniProtKB-SubCell"/>
</dbReference>
<gene>
    <name evidence="6" type="ORF">B0H63DRAFT_529093</name>
</gene>
<keyword evidence="3 5" id="KW-1133">Transmembrane helix</keyword>
<evidence type="ECO:0008006" key="8">
    <source>
        <dbReference type="Google" id="ProtNLM"/>
    </source>
</evidence>
<feature type="transmembrane region" description="Helical" evidence="5">
    <location>
        <begin position="40"/>
        <end position="57"/>
    </location>
</feature>
<sequence length="618" mass="65516">MFSNLWDGFMFLVIVVVAQILIAGIQSVLDDNGVDFPPSILAMAGVFLVFSVAGSILPGVEDFYQKWLRSSANLLNRHMSIGFTIPFVMICRSPFADGQTIGLIIACFLLTGILNTITSYALSLPLWCLMIRWDKRFWGCGPTQTEVIEGRRAGELRMPIKSLSSSVDVGIYGASEGASPDDSQIALSVEKSPSPAPGCPSSPCGQFFGWIFQKPMLLLSWLLTILIGLPLRYTAGNDSVFSTFLLFAIWLSTLTIQARIKASQLRPWLRTFLSGMSNAVLWTSLAMIAYVFAEGAISGRSLHVMLDTLQTNTTLSTFILQAAKSGSLTGSGSPITQQPIAAGDIALSLLNAGLVSWGLKLYECRQQLLSRAGLTVFTVSSLLALGNVVCWPLLAHAMGLGLAGRTLAFAARSVTLALGNPVMAVLGGDTGLNATMVVISGIMFQMGLGFGVGAWMEKKVHQLMNGKARGDVVKSRFFASSIGSRQEHCAMPAAGLHGGVLITTTTITTTSPAHGHGHDHDIEAQNHSYNNINIENHPAVDASRPAGNGSGTDDEPCTVAAGVTIGINAAAMGTAYLYEAKSDAAPYAALSMIALGIMTVVFSSIQPLAHFVMASVAA</sequence>
<evidence type="ECO:0000256" key="2">
    <source>
        <dbReference type="ARBA" id="ARBA00022692"/>
    </source>
</evidence>
<feature type="transmembrane region" description="Helical" evidence="5">
    <location>
        <begin position="374"/>
        <end position="394"/>
    </location>
</feature>
<proteinExistence type="predicted"/>
<evidence type="ECO:0000256" key="1">
    <source>
        <dbReference type="ARBA" id="ARBA00004141"/>
    </source>
</evidence>
<dbReference type="AlphaFoldDB" id="A0AAE0N2W0"/>
<dbReference type="InterPro" id="IPR007300">
    <property type="entry name" value="CidB/LrgB"/>
</dbReference>
<comment type="subcellular location">
    <subcellularLocation>
        <location evidence="1">Membrane</location>
        <topology evidence="1">Multi-pass membrane protein</topology>
    </subcellularLocation>
</comment>
<dbReference type="PANTHER" id="PTHR30249">
    <property type="entry name" value="PUTATIVE SEROTONIN TRANSPORTER"/>
    <property type="match status" value="1"/>
</dbReference>
<feature type="transmembrane region" description="Helical" evidence="5">
    <location>
        <begin position="216"/>
        <end position="233"/>
    </location>
</feature>
<feature type="transmembrane region" description="Helical" evidence="5">
    <location>
        <begin position="9"/>
        <end position="28"/>
    </location>
</feature>
<feature type="transmembrane region" description="Helical" evidence="5">
    <location>
        <begin position="239"/>
        <end position="260"/>
    </location>
</feature>
<comment type="caution">
    <text evidence="6">The sequence shown here is derived from an EMBL/GenBank/DDBJ whole genome shotgun (WGS) entry which is preliminary data.</text>
</comment>
<dbReference type="Pfam" id="PF04172">
    <property type="entry name" value="LrgB"/>
    <property type="match status" value="2"/>
</dbReference>
<feature type="transmembrane region" description="Helical" evidence="5">
    <location>
        <begin position="101"/>
        <end position="127"/>
    </location>
</feature>
<feature type="transmembrane region" description="Helical" evidence="5">
    <location>
        <begin position="584"/>
        <end position="605"/>
    </location>
</feature>
<name>A0AAE0N2W0_9PEZI</name>
<evidence type="ECO:0000256" key="5">
    <source>
        <dbReference type="SAM" id="Phobius"/>
    </source>
</evidence>
<keyword evidence="2 5" id="KW-0812">Transmembrane</keyword>
<dbReference type="Proteomes" id="UP001285441">
    <property type="component" value="Unassembled WGS sequence"/>
</dbReference>
<feature type="transmembrane region" description="Helical" evidence="5">
    <location>
        <begin position="432"/>
        <end position="455"/>
    </location>
</feature>
<evidence type="ECO:0000256" key="3">
    <source>
        <dbReference type="ARBA" id="ARBA00022989"/>
    </source>
</evidence>
<feature type="transmembrane region" description="Helical" evidence="5">
    <location>
        <begin position="559"/>
        <end position="578"/>
    </location>
</feature>
<protein>
    <recommendedName>
        <fullName evidence="8">LrgB-like protein</fullName>
    </recommendedName>
</protein>
<dbReference type="EMBL" id="JAULSW010000010">
    <property type="protein sequence ID" value="KAK3368727.1"/>
    <property type="molecule type" value="Genomic_DNA"/>
</dbReference>